<evidence type="ECO:0000256" key="2">
    <source>
        <dbReference type="ARBA" id="ARBA00022691"/>
    </source>
</evidence>
<evidence type="ECO:0000256" key="5">
    <source>
        <dbReference type="ARBA" id="ARBA00023014"/>
    </source>
</evidence>
<name>A0A2T5C103_9BACT</name>
<keyword evidence="8" id="KW-1185">Reference proteome</keyword>
<dbReference type="InterPro" id="IPR058240">
    <property type="entry name" value="rSAM_sf"/>
</dbReference>
<dbReference type="SFLD" id="SFLDG01067">
    <property type="entry name" value="SPASM/twitch_domain_containing"/>
    <property type="match status" value="1"/>
</dbReference>
<comment type="caution">
    <text evidence="7">The sequence shown here is derived from an EMBL/GenBank/DDBJ whole genome shotgun (WGS) entry which is preliminary data.</text>
</comment>
<dbReference type="CDD" id="cd01335">
    <property type="entry name" value="Radical_SAM"/>
    <property type="match status" value="1"/>
</dbReference>
<dbReference type="PANTHER" id="PTHR43524">
    <property type="entry name" value="RADICAL SAM SUPERFAMILY PROTEIN"/>
    <property type="match status" value="1"/>
</dbReference>
<dbReference type="GO" id="GO:0051536">
    <property type="term" value="F:iron-sulfur cluster binding"/>
    <property type="evidence" value="ECO:0007669"/>
    <property type="project" value="UniProtKB-KW"/>
</dbReference>
<dbReference type="GO" id="GO:0003824">
    <property type="term" value="F:catalytic activity"/>
    <property type="evidence" value="ECO:0007669"/>
    <property type="project" value="InterPro"/>
</dbReference>
<dbReference type="EMBL" id="QAAD01000010">
    <property type="protein sequence ID" value="PTN08234.1"/>
    <property type="molecule type" value="Genomic_DNA"/>
</dbReference>
<feature type="domain" description="Radical SAM core" evidence="6">
    <location>
        <begin position="52"/>
        <end position="261"/>
    </location>
</feature>
<dbReference type="OrthoDB" id="9808591at2"/>
<evidence type="ECO:0000313" key="8">
    <source>
        <dbReference type="Proteomes" id="UP000243525"/>
    </source>
</evidence>
<accession>A0A2T5C103</accession>
<dbReference type="SFLD" id="SFLDS00029">
    <property type="entry name" value="Radical_SAM"/>
    <property type="match status" value="1"/>
</dbReference>
<dbReference type="Proteomes" id="UP000243525">
    <property type="component" value="Unassembled WGS sequence"/>
</dbReference>
<dbReference type="InterPro" id="IPR013785">
    <property type="entry name" value="Aldolase_TIM"/>
</dbReference>
<evidence type="ECO:0000256" key="3">
    <source>
        <dbReference type="ARBA" id="ARBA00022723"/>
    </source>
</evidence>
<keyword evidence="3" id="KW-0479">Metal-binding</keyword>
<evidence type="ECO:0000259" key="6">
    <source>
        <dbReference type="PROSITE" id="PS51918"/>
    </source>
</evidence>
<dbReference type="PANTHER" id="PTHR43524:SF1">
    <property type="entry name" value="RADICAL SAM SUPERFAMILY PROTEIN"/>
    <property type="match status" value="1"/>
</dbReference>
<keyword evidence="4" id="KW-0408">Iron</keyword>
<keyword evidence="5" id="KW-0411">Iron-sulfur</keyword>
<dbReference type="InterPro" id="IPR007197">
    <property type="entry name" value="rSAM"/>
</dbReference>
<dbReference type="AlphaFoldDB" id="A0A2T5C103"/>
<comment type="cofactor">
    <cofactor evidence="1">
        <name>[4Fe-4S] cluster</name>
        <dbReference type="ChEBI" id="CHEBI:49883"/>
    </cofactor>
</comment>
<reference evidence="7 8" key="1">
    <citation type="submission" date="2018-04" db="EMBL/GenBank/DDBJ databases">
        <title>Genomic Encyclopedia of Archaeal and Bacterial Type Strains, Phase II (KMG-II): from individual species to whole genera.</title>
        <authorList>
            <person name="Goeker M."/>
        </authorList>
    </citation>
    <scope>NUCLEOTIDE SEQUENCE [LARGE SCALE GENOMIC DNA]</scope>
    <source>
        <strain evidence="7 8">DSM 28823</strain>
    </source>
</reference>
<dbReference type="RefSeq" id="WP_107822672.1">
    <property type="nucleotide sequence ID" value="NZ_OY782574.1"/>
</dbReference>
<gene>
    <name evidence="7" type="ORF">C8N47_110120</name>
</gene>
<keyword evidence="2" id="KW-0949">S-adenosyl-L-methionine</keyword>
<dbReference type="Gene3D" id="3.20.20.70">
    <property type="entry name" value="Aldolase class I"/>
    <property type="match status" value="1"/>
</dbReference>
<sequence>MKLKDYTATAKAALRVAMECSPRILWKFMYNFGWRNLKNINQFERRQAKGEDFFPAFIMISITESCNLACSGCWVTTTGKQSLSPEQLDGIISQSKRKGSYFFGILGGEPLLYKGLLEIMEKHSDCYFQLFTNGTLITEELALRFKKMGNITPLISIEGLKQESDERRGRNDVFEKTLAGVRACRKAKLIIGAAASICKSNFNDLVNREHLERLAAEGIHYFWYYIYRPVGPNPNVANALDEDEILDLRRFIVEQRKNAPLLLIDTYWDDKGNALCPAATGMSHHIAPSGAVEFCPPIQMAKDFINEDASNLVDLFRQSEFLDQFRKMTAEKSRGCIILEDPEKLVQFLEMQEAIDSTSRQTVAQEYLTMRPVAGHNLQGKEIPEENVFYRIMKKKYFFGFGAYG</sequence>
<protein>
    <submittedName>
        <fullName evidence="7">MoaA/NifB/PqqE/SkfB family radical SAM enzyme</fullName>
    </submittedName>
</protein>
<dbReference type="SUPFAM" id="SSF102114">
    <property type="entry name" value="Radical SAM enzymes"/>
    <property type="match status" value="1"/>
</dbReference>
<dbReference type="GO" id="GO:0046872">
    <property type="term" value="F:metal ion binding"/>
    <property type="evidence" value="ECO:0007669"/>
    <property type="project" value="UniProtKB-KW"/>
</dbReference>
<evidence type="ECO:0000256" key="4">
    <source>
        <dbReference type="ARBA" id="ARBA00023004"/>
    </source>
</evidence>
<organism evidence="7 8">
    <name type="scientific">Mangrovibacterium marinum</name>
    <dbReference type="NCBI Taxonomy" id="1639118"/>
    <lineage>
        <taxon>Bacteria</taxon>
        <taxon>Pseudomonadati</taxon>
        <taxon>Bacteroidota</taxon>
        <taxon>Bacteroidia</taxon>
        <taxon>Marinilabiliales</taxon>
        <taxon>Prolixibacteraceae</taxon>
        <taxon>Mangrovibacterium</taxon>
    </lineage>
</organism>
<proteinExistence type="predicted"/>
<evidence type="ECO:0000256" key="1">
    <source>
        <dbReference type="ARBA" id="ARBA00001966"/>
    </source>
</evidence>
<dbReference type="PROSITE" id="PS51918">
    <property type="entry name" value="RADICAL_SAM"/>
    <property type="match status" value="1"/>
</dbReference>
<evidence type="ECO:0000313" key="7">
    <source>
        <dbReference type="EMBL" id="PTN08234.1"/>
    </source>
</evidence>
<dbReference type="Pfam" id="PF04055">
    <property type="entry name" value="Radical_SAM"/>
    <property type="match status" value="1"/>
</dbReference>